<reference evidence="1 2" key="1">
    <citation type="submission" date="2016-02" db="EMBL/GenBank/DDBJ databases">
        <authorList>
            <person name="Wen L."/>
            <person name="He K."/>
            <person name="Yang H."/>
        </authorList>
    </citation>
    <scope>NUCLEOTIDE SEQUENCE [LARGE SCALE GENOMIC DNA]</scope>
    <source>
        <strain evidence="1 2">KLE1704</strain>
    </source>
</reference>
<dbReference type="AlphaFoldDB" id="A0A139L209"/>
<accession>A0A139L209</accession>
<protein>
    <submittedName>
        <fullName evidence="1">Uncharacterized protein</fullName>
    </submittedName>
</protein>
<evidence type="ECO:0000313" key="1">
    <source>
        <dbReference type="EMBL" id="KXT45428.1"/>
    </source>
</evidence>
<evidence type="ECO:0000313" key="2">
    <source>
        <dbReference type="Proteomes" id="UP000070319"/>
    </source>
</evidence>
<dbReference type="PATRIC" id="fig|329854.7.peg.3640"/>
<dbReference type="EMBL" id="LTDF01000137">
    <property type="protein sequence ID" value="KXT45428.1"/>
    <property type="molecule type" value="Genomic_DNA"/>
</dbReference>
<sequence length="69" mass="8068">MKIIWNKIEHKKNIATPFLYKQYSSCTFTKRYPCIFSSFPPVGLERKHSRALGLSLCQSVRLIKYGITE</sequence>
<name>A0A139L209_9BACE</name>
<proteinExistence type="predicted"/>
<organism evidence="1">
    <name type="scientific">Bacteroides intestinalis</name>
    <dbReference type="NCBI Taxonomy" id="329854"/>
    <lineage>
        <taxon>Bacteria</taxon>
        <taxon>Pseudomonadati</taxon>
        <taxon>Bacteroidota</taxon>
        <taxon>Bacteroidia</taxon>
        <taxon>Bacteroidales</taxon>
        <taxon>Bacteroidaceae</taxon>
        <taxon>Bacteroides</taxon>
    </lineage>
</organism>
<comment type="caution">
    <text evidence="1">The sequence shown here is derived from an EMBL/GenBank/DDBJ whole genome shotgun (WGS) entry which is preliminary data.</text>
</comment>
<gene>
    <name evidence="1" type="ORF">HMPREF2531_03577</name>
</gene>
<dbReference type="Proteomes" id="UP000070319">
    <property type="component" value="Unassembled WGS sequence"/>
</dbReference>